<sequence length="285" mass="32696">MKKQQKHIPQFKLTEDASTGVLIAPMHEGIKAGHNITDAHRDDHYSLMFAFTGHYHLKIDFEDLIATAPFVLKIAPGQVHQLIKSSDHSGWVLAIEEFVLEPELQHYLLTGLSHPILLQDAHDLLTRIQAVMKLAFDLQSHSPDVFTQKSILFLVHALFCLLMSAAENKELSDAKETRGHITEQAFLQLLKKHFKDWKKPGQYASALSITTSHLNDILRETTGLSTSMHIQHHIILEAKRLLYFTDLEVREIAFKLGYDDGVYFGKLFKKVTHYTCLEFRKQFRD</sequence>
<gene>
    <name evidence="5" type="ordered locus">Cpin_3773</name>
</gene>
<accession>A0A979GXK3</accession>
<reference evidence="6" key="1">
    <citation type="submission" date="2009-08" db="EMBL/GenBank/DDBJ databases">
        <title>The complete genome of Chitinophaga pinensis DSM 2588.</title>
        <authorList>
            <consortium name="US DOE Joint Genome Institute (JGI-PGF)"/>
            <person name="Lucas S."/>
            <person name="Copeland A."/>
            <person name="Lapidus A."/>
            <person name="Glavina del Rio T."/>
            <person name="Dalin E."/>
            <person name="Tice H."/>
            <person name="Bruce D."/>
            <person name="Goodwin L."/>
            <person name="Pitluck S."/>
            <person name="Kyrpides N."/>
            <person name="Mavromatis K."/>
            <person name="Ivanova N."/>
            <person name="Mikhailova N."/>
            <person name="Sims D."/>
            <person name="Meinche L."/>
            <person name="Brettin T."/>
            <person name="Detter J.C."/>
            <person name="Han C."/>
            <person name="Larimer F."/>
            <person name="Land M."/>
            <person name="Hauser L."/>
            <person name="Markowitz V."/>
            <person name="Cheng J.-F."/>
            <person name="Hugenholtz P."/>
            <person name="Woyke T."/>
            <person name="Wu D."/>
            <person name="Spring S."/>
            <person name="Klenk H.-P."/>
            <person name="Eisen J.A."/>
        </authorList>
    </citation>
    <scope>NUCLEOTIDE SEQUENCE [LARGE SCALE GENOMIC DNA]</scope>
    <source>
        <strain evidence="6">ATCC 43595 / DSM 2588 / LMG 13176 / NBRC 15968 / NCIMB 11800 / UQM 2034</strain>
    </source>
</reference>
<protein>
    <submittedName>
        <fullName evidence="5">Transcriptional regulator, AraC family</fullName>
    </submittedName>
</protein>
<dbReference type="RefSeq" id="WP_012791408.1">
    <property type="nucleotide sequence ID" value="NC_013132.1"/>
</dbReference>
<dbReference type="AlphaFoldDB" id="A0A979GXK3"/>
<dbReference type="Gene3D" id="1.10.10.60">
    <property type="entry name" value="Homeodomain-like"/>
    <property type="match status" value="1"/>
</dbReference>
<dbReference type="InterPro" id="IPR009057">
    <property type="entry name" value="Homeodomain-like_sf"/>
</dbReference>
<dbReference type="SUPFAM" id="SSF46689">
    <property type="entry name" value="Homeodomain-like"/>
    <property type="match status" value="1"/>
</dbReference>
<evidence type="ECO:0000256" key="1">
    <source>
        <dbReference type="ARBA" id="ARBA00023015"/>
    </source>
</evidence>
<dbReference type="Proteomes" id="UP000002215">
    <property type="component" value="Chromosome"/>
</dbReference>
<dbReference type="InterPro" id="IPR018060">
    <property type="entry name" value="HTH_AraC"/>
</dbReference>
<dbReference type="EMBL" id="CP001699">
    <property type="protein sequence ID" value="ACU61235.1"/>
    <property type="molecule type" value="Genomic_DNA"/>
</dbReference>
<reference evidence="5 6" key="2">
    <citation type="journal article" date="2010" name="Stand. Genomic Sci.">
        <title>Complete genome sequence of Chitinophaga pinensis type strain (UQM 2034).</title>
        <authorList>
            <person name="Glavina Del Rio T."/>
            <person name="Abt B."/>
            <person name="Spring S."/>
            <person name="Lapidus A."/>
            <person name="Nolan M."/>
            <person name="Tice H."/>
            <person name="Copeland A."/>
            <person name="Cheng J.F."/>
            <person name="Chen F."/>
            <person name="Bruce D."/>
            <person name="Goodwin L."/>
            <person name="Pitluck S."/>
            <person name="Ivanova N."/>
            <person name="Mavromatis K."/>
            <person name="Mikhailova N."/>
            <person name="Pati A."/>
            <person name="Chen A."/>
            <person name="Palaniappan K."/>
            <person name="Land M."/>
            <person name="Hauser L."/>
            <person name="Chang Y.J."/>
            <person name="Jeffries C.D."/>
            <person name="Chain P."/>
            <person name="Saunders E."/>
            <person name="Detter J.C."/>
            <person name="Brettin T."/>
            <person name="Rohde M."/>
            <person name="Goker M."/>
            <person name="Bristow J."/>
            <person name="Eisen J.A."/>
            <person name="Markowitz V."/>
            <person name="Hugenholtz P."/>
            <person name="Kyrpides N.C."/>
            <person name="Klenk H.P."/>
            <person name="Lucas S."/>
        </authorList>
    </citation>
    <scope>NUCLEOTIDE SEQUENCE [LARGE SCALE GENOMIC DNA]</scope>
    <source>
        <strain evidence="6">ATCC 43595 / DSM 2588 / LMG 13176 / NBRC 15968 / NCIMB 11800 / UQM 2034</strain>
    </source>
</reference>
<dbReference type="SMART" id="SM00342">
    <property type="entry name" value="HTH_ARAC"/>
    <property type="match status" value="1"/>
</dbReference>
<keyword evidence="1" id="KW-0805">Transcription regulation</keyword>
<keyword evidence="2" id="KW-0238">DNA-binding</keyword>
<evidence type="ECO:0000259" key="4">
    <source>
        <dbReference type="PROSITE" id="PS01124"/>
    </source>
</evidence>
<evidence type="ECO:0000256" key="2">
    <source>
        <dbReference type="ARBA" id="ARBA00023125"/>
    </source>
</evidence>
<dbReference type="InterPro" id="IPR037923">
    <property type="entry name" value="HTH-like"/>
</dbReference>
<feature type="domain" description="HTH araC/xylS-type" evidence="4">
    <location>
        <begin position="184"/>
        <end position="282"/>
    </location>
</feature>
<name>A0A979GXK3_CHIPD</name>
<dbReference type="KEGG" id="cpi:Cpin_3773"/>
<organism evidence="5 6">
    <name type="scientific">Chitinophaga pinensis (strain ATCC 43595 / DSM 2588 / LMG 13176 / NBRC 15968 / NCIMB 11800 / UQM 2034)</name>
    <dbReference type="NCBI Taxonomy" id="485918"/>
    <lineage>
        <taxon>Bacteria</taxon>
        <taxon>Pseudomonadati</taxon>
        <taxon>Bacteroidota</taxon>
        <taxon>Chitinophagia</taxon>
        <taxon>Chitinophagales</taxon>
        <taxon>Chitinophagaceae</taxon>
        <taxon>Chitinophaga</taxon>
    </lineage>
</organism>
<dbReference type="PROSITE" id="PS01124">
    <property type="entry name" value="HTH_ARAC_FAMILY_2"/>
    <property type="match status" value="1"/>
</dbReference>
<proteinExistence type="predicted"/>
<keyword evidence="3" id="KW-0804">Transcription</keyword>
<evidence type="ECO:0000313" key="5">
    <source>
        <dbReference type="EMBL" id="ACU61235.1"/>
    </source>
</evidence>
<dbReference type="Pfam" id="PF12833">
    <property type="entry name" value="HTH_18"/>
    <property type="match status" value="1"/>
</dbReference>
<dbReference type="PANTHER" id="PTHR43280">
    <property type="entry name" value="ARAC-FAMILY TRANSCRIPTIONAL REGULATOR"/>
    <property type="match status" value="1"/>
</dbReference>
<dbReference type="GO" id="GO:0003700">
    <property type="term" value="F:DNA-binding transcription factor activity"/>
    <property type="evidence" value="ECO:0007669"/>
    <property type="project" value="InterPro"/>
</dbReference>
<evidence type="ECO:0000256" key="3">
    <source>
        <dbReference type="ARBA" id="ARBA00023163"/>
    </source>
</evidence>
<dbReference type="PANTHER" id="PTHR43280:SF32">
    <property type="entry name" value="TRANSCRIPTIONAL REGULATORY PROTEIN"/>
    <property type="match status" value="1"/>
</dbReference>
<dbReference type="OrthoDB" id="9793451at2"/>
<evidence type="ECO:0000313" key="6">
    <source>
        <dbReference type="Proteomes" id="UP000002215"/>
    </source>
</evidence>
<dbReference type="SUPFAM" id="SSF51215">
    <property type="entry name" value="Regulatory protein AraC"/>
    <property type="match status" value="1"/>
</dbReference>
<dbReference type="GO" id="GO:0043565">
    <property type="term" value="F:sequence-specific DNA binding"/>
    <property type="evidence" value="ECO:0007669"/>
    <property type="project" value="InterPro"/>
</dbReference>